<dbReference type="Gene3D" id="3.60.130.10">
    <property type="entry name" value="Clavaminate synthase-like"/>
    <property type="match status" value="1"/>
</dbReference>
<evidence type="ECO:0000256" key="2">
    <source>
        <dbReference type="ARBA" id="ARBA00022723"/>
    </source>
</evidence>
<evidence type="ECO:0000256" key="3">
    <source>
        <dbReference type="ARBA" id="ARBA00022964"/>
    </source>
</evidence>
<keyword evidence="4" id="KW-0560">Oxidoreductase</keyword>
<keyword evidence="5" id="KW-0408">Iron</keyword>
<dbReference type="EMBL" id="CAWUHD010000015">
    <property type="protein sequence ID" value="CAK7214923.1"/>
    <property type="molecule type" value="Genomic_DNA"/>
</dbReference>
<evidence type="ECO:0000259" key="6">
    <source>
        <dbReference type="Pfam" id="PF02668"/>
    </source>
</evidence>
<dbReference type="InterPro" id="IPR042098">
    <property type="entry name" value="TauD-like_sf"/>
</dbReference>
<dbReference type="SUPFAM" id="SSF51197">
    <property type="entry name" value="Clavaminate synthase-like"/>
    <property type="match status" value="1"/>
</dbReference>
<dbReference type="InterPro" id="IPR051178">
    <property type="entry name" value="TfdA_dioxygenase"/>
</dbReference>
<protein>
    <recommendedName>
        <fullName evidence="6">TauD/TfdA-like domain-containing protein</fullName>
    </recommendedName>
</protein>
<name>A0ABP0B5Q5_9PEZI</name>
<evidence type="ECO:0000256" key="5">
    <source>
        <dbReference type="ARBA" id="ARBA00023004"/>
    </source>
</evidence>
<dbReference type="Pfam" id="PF02668">
    <property type="entry name" value="TauD"/>
    <property type="match status" value="1"/>
</dbReference>
<dbReference type="PANTHER" id="PTHR43779">
    <property type="entry name" value="DIOXYGENASE RV0097-RELATED"/>
    <property type="match status" value="1"/>
</dbReference>
<evidence type="ECO:0000256" key="4">
    <source>
        <dbReference type="ARBA" id="ARBA00023002"/>
    </source>
</evidence>
<dbReference type="InterPro" id="IPR003819">
    <property type="entry name" value="TauD/TfdA-like"/>
</dbReference>
<gene>
    <name evidence="7" type="ORF">SEUCBS140593_002354</name>
</gene>
<dbReference type="PANTHER" id="PTHR43779:SF3">
    <property type="entry name" value="(3R)-3-[(CARBOXYMETHYL)AMINO]FATTY ACID OXYGENASE_DECARBOXYLASE"/>
    <property type="match status" value="1"/>
</dbReference>
<evidence type="ECO:0000256" key="1">
    <source>
        <dbReference type="ARBA" id="ARBA00005896"/>
    </source>
</evidence>
<sequence length="339" mass="37324">MLTFTPIHPTFGAEVHGADLATLTDEGLEEVKTAIAKYGFLVFRDTGLDDDGHVAFSKRLGDLDNIARFLTPGRKMRYNHIELFDAGNLDNDGNILDPDSPRAHQGKGNGIFHVDSSFNPRRASYCLLRSVELPPDGAGGNTTDFADSRTAYDALPAELQQQLLANNYVGRHCIAQSRKLGDPEFYHDLDPSTQPHMRHHILQRHEPSGRMNLYVGAHLHRLEIEGQGLVDKDESDRLIREINAHVCSAPFVTSVTWKQVGDIIMWDNRAVQHRAGEGSYAGKYKRDMRRTTVHDDSPTAWGLNATTTAMPGFVYDPTGGNTTGAISADLSAPAVAVHS</sequence>
<evidence type="ECO:0000313" key="8">
    <source>
        <dbReference type="Proteomes" id="UP001642482"/>
    </source>
</evidence>
<keyword evidence="2" id="KW-0479">Metal-binding</keyword>
<keyword evidence="3" id="KW-0223">Dioxygenase</keyword>
<proteinExistence type="inferred from homology"/>
<evidence type="ECO:0000313" key="7">
    <source>
        <dbReference type="EMBL" id="CAK7214923.1"/>
    </source>
</evidence>
<keyword evidence="8" id="KW-1185">Reference proteome</keyword>
<dbReference type="Proteomes" id="UP001642482">
    <property type="component" value="Unassembled WGS sequence"/>
</dbReference>
<comment type="similarity">
    <text evidence="1">Belongs to the TfdA dioxygenase family.</text>
</comment>
<feature type="domain" description="TauD/TfdA-like" evidence="6">
    <location>
        <begin position="4"/>
        <end position="292"/>
    </location>
</feature>
<organism evidence="7 8">
    <name type="scientific">Sporothrix eucalyptigena</name>
    <dbReference type="NCBI Taxonomy" id="1812306"/>
    <lineage>
        <taxon>Eukaryota</taxon>
        <taxon>Fungi</taxon>
        <taxon>Dikarya</taxon>
        <taxon>Ascomycota</taxon>
        <taxon>Pezizomycotina</taxon>
        <taxon>Sordariomycetes</taxon>
        <taxon>Sordariomycetidae</taxon>
        <taxon>Ophiostomatales</taxon>
        <taxon>Ophiostomataceae</taxon>
        <taxon>Sporothrix</taxon>
    </lineage>
</organism>
<comment type="caution">
    <text evidence="7">The sequence shown here is derived from an EMBL/GenBank/DDBJ whole genome shotgun (WGS) entry which is preliminary data.</text>
</comment>
<reference evidence="7 8" key="1">
    <citation type="submission" date="2024-01" db="EMBL/GenBank/DDBJ databases">
        <authorList>
            <person name="Allen C."/>
            <person name="Tagirdzhanova G."/>
        </authorList>
    </citation>
    <scope>NUCLEOTIDE SEQUENCE [LARGE SCALE GENOMIC DNA]</scope>
</reference>
<accession>A0ABP0B5Q5</accession>